<gene>
    <name evidence="1" type="ORF">CTheo_5891</name>
</gene>
<organism evidence="1 2">
    <name type="scientific">Ceratobasidium theobromae</name>
    <dbReference type="NCBI Taxonomy" id="1582974"/>
    <lineage>
        <taxon>Eukaryota</taxon>
        <taxon>Fungi</taxon>
        <taxon>Dikarya</taxon>
        <taxon>Basidiomycota</taxon>
        <taxon>Agaricomycotina</taxon>
        <taxon>Agaricomycetes</taxon>
        <taxon>Cantharellales</taxon>
        <taxon>Ceratobasidiaceae</taxon>
        <taxon>Ceratobasidium</taxon>
    </lineage>
</organism>
<dbReference type="AlphaFoldDB" id="A0A5N5QHA4"/>
<sequence>MDGCLNCIRNSSTLTFDDTSSLCKKCAIALSGPRIHPDNSETLFNDDWVDWAITSGAPTAESSDLVLFSNELEANFPSVARDIDYPAVPATPNAIEPAHSLRTLNSSFTGDLSASVSIAANLWQPQKVPQEVEFRRPRARETISWGDQILDGSISGLSHISGSIPGDFLEHAGGSCNVYEETHLISTAVGTQAANPTTPYEPNLGLPTLTHSPILGLESFNASAVTRSEDQLAPQALDTVSMDASSHMYMTSGQASLFHALFSLEHPTQSSGVPQLSPQPIGTTTLTKPLAGPLSTSQPQYCEANKDPERIMSIICGTLSLDRNLESNSLPFVLSSYAAWMKQMTFDPLKAAPRTKDYIVRHYADSQDSRWRITLIANIFRAMVYNPVYDLGYLPKLSTLREAIRRTILNSAYRKRNPSREVDMRDSVKALHLTLELIAVSKLDPLSVTFRLMREAAPVFRRACPEPLNRPVHFPGALLHPEPCIRHYAVMDVFFSTITGLPMNIKYSTALRSSLEISALDATEYLGLSWLHGQPDRLTLILARINSLYQEFGTNIDAYILQDIEYAIQGFRANPGRSSDPTLTVTRLVVQEAWRQAVFIYFYMSVCGANSMDSRVLSAQQNFSKLLDDVKPSLKLDMHLAPCMIIAGVVTTQAAERETILSRLHGLPECSRSESCLNDSLRMVQDVWKRTHSEERPAEWTDLRVAASRAIGIYD</sequence>
<accession>A0A5N5QHA4</accession>
<reference evidence="1 2" key="1">
    <citation type="journal article" date="2019" name="Fungal Biol. Biotechnol.">
        <title>Draft genome sequence of fastidious pathogen Ceratobasidium theobromae, which causes vascular-streak dieback in Theobroma cacao.</title>
        <authorList>
            <person name="Ali S.S."/>
            <person name="Asman A."/>
            <person name="Shao J."/>
            <person name="Firmansyah A.P."/>
            <person name="Susilo A.W."/>
            <person name="Rosmana A."/>
            <person name="McMahon P."/>
            <person name="Junaid M."/>
            <person name="Guest D."/>
            <person name="Kheng T.Y."/>
            <person name="Meinhardt L.W."/>
            <person name="Bailey B.A."/>
        </authorList>
    </citation>
    <scope>NUCLEOTIDE SEQUENCE [LARGE SCALE GENOMIC DNA]</scope>
    <source>
        <strain evidence="1 2">CT2</strain>
    </source>
</reference>
<evidence type="ECO:0000313" key="2">
    <source>
        <dbReference type="Proteomes" id="UP000383932"/>
    </source>
</evidence>
<name>A0A5N5QHA4_9AGAM</name>
<dbReference type="Pfam" id="PF11951">
    <property type="entry name" value="Fungal_trans_2"/>
    <property type="match status" value="1"/>
</dbReference>
<dbReference type="EMBL" id="SSOP01000153">
    <property type="protein sequence ID" value="KAB5590667.1"/>
    <property type="molecule type" value="Genomic_DNA"/>
</dbReference>
<protein>
    <submittedName>
        <fullName evidence="1">Fungal-specific transcription factor domain containing protein</fullName>
    </submittedName>
</protein>
<evidence type="ECO:0000313" key="1">
    <source>
        <dbReference type="EMBL" id="KAB5590667.1"/>
    </source>
</evidence>
<dbReference type="InterPro" id="IPR021858">
    <property type="entry name" value="Fun_TF"/>
</dbReference>
<dbReference type="OrthoDB" id="3222366at2759"/>
<proteinExistence type="predicted"/>
<comment type="caution">
    <text evidence="1">The sequence shown here is derived from an EMBL/GenBank/DDBJ whole genome shotgun (WGS) entry which is preliminary data.</text>
</comment>
<dbReference type="Proteomes" id="UP000383932">
    <property type="component" value="Unassembled WGS sequence"/>
</dbReference>
<keyword evidence="2" id="KW-1185">Reference proteome</keyword>